<dbReference type="AlphaFoldDB" id="A0A922LD19"/>
<gene>
    <name evidence="1" type="ORF">DERF_001627</name>
</gene>
<proteinExistence type="predicted"/>
<reference evidence="1" key="1">
    <citation type="submission" date="2013-05" db="EMBL/GenBank/DDBJ databases">
        <authorList>
            <person name="Yim A.K.Y."/>
            <person name="Chan T.F."/>
            <person name="Ji K.M."/>
            <person name="Liu X.Y."/>
            <person name="Zhou J.W."/>
            <person name="Li R.Q."/>
            <person name="Yang K.Y."/>
            <person name="Li J."/>
            <person name="Li M."/>
            <person name="Law P.T.W."/>
            <person name="Wu Y.L."/>
            <person name="Cai Z.L."/>
            <person name="Qin H."/>
            <person name="Bao Y."/>
            <person name="Leung R.K.K."/>
            <person name="Ng P.K.S."/>
            <person name="Zou J."/>
            <person name="Zhong X.J."/>
            <person name="Ran P.X."/>
            <person name="Zhong N.S."/>
            <person name="Liu Z.G."/>
            <person name="Tsui S.K.W."/>
        </authorList>
    </citation>
    <scope>NUCLEOTIDE SEQUENCE</scope>
    <source>
        <strain evidence="1">Derf</strain>
        <tissue evidence="1">Whole organism</tissue>
    </source>
</reference>
<reference evidence="1" key="2">
    <citation type="journal article" date="2022" name="Res Sq">
        <title>Comparative Genomics Reveals Insights into the Divergent Evolution of Astigmatic Mites and Household Pest Adaptations.</title>
        <authorList>
            <person name="Xiong Q."/>
            <person name="Wan A.T.-Y."/>
            <person name="Liu X.-Y."/>
            <person name="Fung C.S.-H."/>
            <person name="Xiao X."/>
            <person name="Malainual N."/>
            <person name="Hou J."/>
            <person name="Wang L."/>
            <person name="Wang M."/>
            <person name="Yang K."/>
            <person name="Cui Y."/>
            <person name="Leung E."/>
            <person name="Nong W."/>
            <person name="Shin S.-K."/>
            <person name="Au S."/>
            <person name="Jeong K.Y."/>
            <person name="Chew F.T."/>
            <person name="Hui J."/>
            <person name="Leung T.F."/>
            <person name="Tungtrongchitr A."/>
            <person name="Zhong N."/>
            <person name="Liu Z."/>
            <person name="Tsui S."/>
        </authorList>
    </citation>
    <scope>NUCLEOTIDE SEQUENCE</scope>
    <source>
        <strain evidence="1">Derf</strain>
        <tissue evidence="1">Whole organism</tissue>
    </source>
</reference>
<evidence type="ECO:0000313" key="1">
    <source>
        <dbReference type="EMBL" id="KAH9527620.1"/>
    </source>
</evidence>
<dbReference type="Proteomes" id="UP000790347">
    <property type="component" value="Unassembled WGS sequence"/>
</dbReference>
<name>A0A922LD19_DERFA</name>
<sequence length="114" mass="12934">MGLNSVPLLNAITEIQTIVYQLHDTLFTKTICPNLYIDRNGALYANRNTMTAIQPFGQSIQMQDEPFGSLDKHGKHFSCPISTTLRCYPREKAGHQQMYPRLPEKHNTCLTVPV</sequence>
<keyword evidence="2" id="KW-1185">Reference proteome</keyword>
<accession>A0A922LD19</accession>
<protein>
    <submittedName>
        <fullName evidence="1">Uncharacterized protein</fullName>
    </submittedName>
</protein>
<organism evidence="1 2">
    <name type="scientific">Dermatophagoides farinae</name>
    <name type="common">American house dust mite</name>
    <dbReference type="NCBI Taxonomy" id="6954"/>
    <lineage>
        <taxon>Eukaryota</taxon>
        <taxon>Metazoa</taxon>
        <taxon>Ecdysozoa</taxon>
        <taxon>Arthropoda</taxon>
        <taxon>Chelicerata</taxon>
        <taxon>Arachnida</taxon>
        <taxon>Acari</taxon>
        <taxon>Acariformes</taxon>
        <taxon>Sarcoptiformes</taxon>
        <taxon>Astigmata</taxon>
        <taxon>Psoroptidia</taxon>
        <taxon>Analgoidea</taxon>
        <taxon>Pyroglyphidae</taxon>
        <taxon>Dermatophagoidinae</taxon>
        <taxon>Dermatophagoides</taxon>
    </lineage>
</organism>
<dbReference type="EMBL" id="ASGP02000001">
    <property type="protein sequence ID" value="KAH9527620.1"/>
    <property type="molecule type" value="Genomic_DNA"/>
</dbReference>
<comment type="caution">
    <text evidence="1">The sequence shown here is derived from an EMBL/GenBank/DDBJ whole genome shotgun (WGS) entry which is preliminary data.</text>
</comment>
<evidence type="ECO:0000313" key="2">
    <source>
        <dbReference type="Proteomes" id="UP000790347"/>
    </source>
</evidence>